<dbReference type="AlphaFoldDB" id="A0ABD3NVM7"/>
<sequence>MSNYSCGLVSSSYALGITFLLVVSLLWTVCSMVVQYLYHDMRFDSPFLVVYIGTSLFSVFLPIRLSYERSCRWLKHRCCCRTGEEEIDIIVIPWRNDLQLLSSSRENEGFAHIGGDSSNLMTSPSQQPNANDNYDIDHNDDYSFDPTNGVQMKSNEFANEEFRSETYNSHHCDSSPLENIASDSKYLFSHQDHISMATKVAPLWFVSNYFYAISLEWTTISSSTVLASMGSLFAFAFATCSKYGDEKVTKAKALGVLLCFMGGVATTWTDVSKSTNPNLILDSECFDISRFLRHPSSHLPSDTSNPSMRSLWGDLAGLVSAIGYGAYTVLLRHLCPKDENRMSMQLFFGYVGLLNMTILFPIALWVILSSKNASDQMQPDSNDYEDHSESYSAPSSMTWSIFLFLVLKGLLDNVLSDYLWARAVILTSATVASVSVGLTIPMAFAADILMGNDDSHGKGEILGAVLVLFGFVFVNVDGAGRRNETQEEDDGEFEFDQNCGVDSGRVRDMEVLS</sequence>
<evidence type="ECO:0000256" key="2">
    <source>
        <dbReference type="ARBA" id="ARBA00022692"/>
    </source>
</evidence>
<evidence type="ECO:0000313" key="8">
    <source>
        <dbReference type="Proteomes" id="UP001516023"/>
    </source>
</evidence>
<organism evidence="7 8">
    <name type="scientific">Cyclotella cryptica</name>
    <dbReference type="NCBI Taxonomy" id="29204"/>
    <lineage>
        <taxon>Eukaryota</taxon>
        <taxon>Sar</taxon>
        <taxon>Stramenopiles</taxon>
        <taxon>Ochrophyta</taxon>
        <taxon>Bacillariophyta</taxon>
        <taxon>Coscinodiscophyceae</taxon>
        <taxon>Thalassiosirophycidae</taxon>
        <taxon>Stephanodiscales</taxon>
        <taxon>Stephanodiscaceae</taxon>
        <taxon>Cyclotella</taxon>
    </lineage>
</organism>
<feature type="transmembrane region" description="Helical" evidence="5">
    <location>
        <begin position="423"/>
        <end position="449"/>
    </location>
</feature>
<dbReference type="Proteomes" id="UP001516023">
    <property type="component" value="Unassembled WGS sequence"/>
</dbReference>
<dbReference type="SUPFAM" id="SSF103481">
    <property type="entry name" value="Multidrug resistance efflux transporter EmrE"/>
    <property type="match status" value="2"/>
</dbReference>
<dbReference type="GO" id="GO:0016020">
    <property type="term" value="C:membrane"/>
    <property type="evidence" value="ECO:0007669"/>
    <property type="project" value="UniProtKB-SubCell"/>
</dbReference>
<feature type="transmembrane region" description="Helical" evidence="5">
    <location>
        <begin position="461"/>
        <end position="478"/>
    </location>
</feature>
<evidence type="ECO:0000256" key="4">
    <source>
        <dbReference type="ARBA" id="ARBA00023136"/>
    </source>
</evidence>
<reference evidence="7 8" key="1">
    <citation type="journal article" date="2020" name="G3 (Bethesda)">
        <title>Improved Reference Genome for Cyclotella cryptica CCMP332, a Model for Cell Wall Morphogenesis, Salinity Adaptation, and Lipid Production in Diatoms (Bacillariophyta).</title>
        <authorList>
            <person name="Roberts W.R."/>
            <person name="Downey K.M."/>
            <person name="Ruck E.C."/>
            <person name="Traller J.C."/>
            <person name="Alverson A.J."/>
        </authorList>
    </citation>
    <scope>NUCLEOTIDE SEQUENCE [LARGE SCALE GENOMIC DNA]</scope>
    <source>
        <strain evidence="7 8">CCMP332</strain>
    </source>
</reference>
<proteinExistence type="predicted"/>
<evidence type="ECO:0000313" key="7">
    <source>
        <dbReference type="EMBL" id="KAL3779016.1"/>
    </source>
</evidence>
<keyword evidence="3 5" id="KW-1133">Transmembrane helix</keyword>
<feature type="transmembrane region" description="Helical" evidence="5">
    <location>
        <begin position="347"/>
        <end position="368"/>
    </location>
</feature>
<gene>
    <name evidence="7" type="ORF">HJC23_011455</name>
</gene>
<accession>A0ABD3NVM7</accession>
<comment type="subcellular location">
    <subcellularLocation>
        <location evidence="1">Membrane</location>
        <topology evidence="1">Multi-pass membrane protein</topology>
    </subcellularLocation>
</comment>
<keyword evidence="4 5" id="KW-0472">Membrane</keyword>
<evidence type="ECO:0000256" key="1">
    <source>
        <dbReference type="ARBA" id="ARBA00004141"/>
    </source>
</evidence>
<feature type="transmembrane region" description="Helical" evidence="5">
    <location>
        <begin position="48"/>
        <end position="67"/>
    </location>
</feature>
<dbReference type="PANTHER" id="PTHR23051:SF0">
    <property type="entry name" value="SOLUTE CARRIER FAMILY 35 MEMBER F5"/>
    <property type="match status" value="1"/>
</dbReference>
<keyword evidence="2 5" id="KW-0812">Transmembrane</keyword>
<feature type="domain" description="EamA" evidence="6">
    <location>
        <begin position="311"/>
        <end position="475"/>
    </location>
</feature>
<feature type="transmembrane region" description="Helical" evidence="5">
    <location>
        <begin position="251"/>
        <end position="269"/>
    </location>
</feature>
<evidence type="ECO:0000256" key="5">
    <source>
        <dbReference type="SAM" id="Phobius"/>
    </source>
</evidence>
<comment type="caution">
    <text evidence="7">The sequence shown here is derived from an EMBL/GenBank/DDBJ whole genome shotgun (WGS) entry which is preliminary data.</text>
</comment>
<protein>
    <recommendedName>
        <fullName evidence="6">EamA domain-containing protein</fullName>
    </recommendedName>
</protein>
<feature type="transmembrane region" description="Helical" evidence="5">
    <location>
        <begin position="315"/>
        <end position="335"/>
    </location>
</feature>
<name>A0ABD3NVM7_9STRA</name>
<evidence type="ECO:0000256" key="3">
    <source>
        <dbReference type="ARBA" id="ARBA00022989"/>
    </source>
</evidence>
<feature type="transmembrane region" description="Helical" evidence="5">
    <location>
        <begin position="12"/>
        <end position="36"/>
    </location>
</feature>
<dbReference type="Pfam" id="PF00892">
    <property type="entry name" value="EamA"/>
    <property type="match status" value="1"/>
</dbReference>
<dbReference type="InterPro" id="IPR037185">
    <property type="entry name" value="EmrE-like"/>
</dbReference>
<dbReference type="PANTHER" id="PTHR23051">
    <property type="entry name" value="SOLUTE CARRIER FAMILY 35, MEMBER F5"/>
    <property type="match status" value="1"/>
</dbReference>
<dbReference type="InterPro" id="IPR000620">
    <property type="entry name" value="EamA_dom"/>
</dbReference>
<keyword evidence="8" id="KW-1185">Reference proteome</keyword>
<dbReference type="EMBL" id="JABMIG020000408">
    <property type="protein sequence ID" value="KAL3779016.1"/>
    <property type="molecule type" value="Genomic_DNA"/>
</dbReference>
<feature type="transmembrane region" description="Helical" evidence="5">
    <location>
        <begin position="391"/>
        <end position="411"/>
    </location>
</feature>
<evidence type="ECO:0000259" key="6">
    <source>
        <dbReference type="Pfam" id="PF00892"/>
    </source>
</evidence>